<dbReference type="SUPFAM" id="SSF53850">
    <property type="entry name" value="Periplasmic binding protein-like II"/>
    <property type="match status" value="1"/>
</dbReference>
<name>A0ABQ3FWU5_9BURK</name>
<accession>A0ABQ3FWU5</accession>
<dbReference type="EMBL" id="BMYK01000002">
    <property type="protein sequence ID" value="GHC73582.1"/>
    <property type="molecule type" value="Genomic_DNA"/>
</dbReference>
<comment type="similarity">
    <text evidence="2">Belongs to the bacterial solute-binding protein 1 family.</text>
</comment>
<dbReference type="Proteomes" id="UP000626210">
    <property type="component" value="Unassembled WGS sequence"/>
</dbReference>
<dbReference type="PANTHER" id="PTHR43649:SF34">
    <property type="entry name" value="ABC TRANSPORTER PERIPLASMIC-BINDING PROTEIN YCJN-RELATED"/>
    <property type="match status" value="1"/>
</dbReference>
<organism evidence="5 6">
    <name type="scientific">Pseudorhodoferax aquiterrae</name>
    <dbReference type="NCBI Taxonomy" id="747304"/>
    <lineage>
        <taxon>Bacteria</taxon>
        <taxon>Pseudomonadati</taxon>
        <taxon>Pseudomonadota</taxon>
        <taxon>Betaproteobacteria</taxon>
        <taxon>Burkholderiales</taxon>
        <taxon>Comamonadaceae</taxon>
    </lineage>
</organism>
<comment type="caution">
    <text evidence="5">The sequence shown here is derived from an EMBL/GenBank/DDBJ whole genome shotgun (WGS) entry which is preliminary data.</text>
</comment>
<evidence type="ECO:0000313" key="6">
    <source>
        <dbReference type="Proteomes" id="UP000626210"/>
    </source>
</evidence>
<evidence type="ECO:0000256" key="1">
    <source>
        <dbReference type="ARBA" id="ARBA00004418"/>
    </source>
</evidence>
<dbReference type="RefSeq" id="WP_229882695.1">
    <property type="nucleotide sequence ID" value="NZ_BMYK01000002.1"/>
</dbReference>
<sequence length="408" mass="44572">MGSSSGQPLQFWAMGREAEVVKELLPGFAQRHPGISVQVQQIPWSSAHEKLLTAYVGNSLPDVFQLGNTWIAEMAQLGVLAPVQARVDTEDYFPGILATNRAARIASRGTTSAPALLGLPWYVDTRLLFYRRDLLAQAGFTRMAQDWGDWSQLLEALKARLAGRGRPVFLAVNEFEPLLALALQQDESLLRAQDTRGNFANPGFGRALDFYSAFFRRGWADLQGKEQIGNLWTEFGQGRFACFVSGPWSMGELGRRLPPQQQASWGCAPLPGPQGPGASIAGGASLVVHKHSPRQDAAWRLVEYMGEPAVQARFHALTGNLPARRSAWPLAGLDTDARALAFADQLQRVKPAPAVLEWERIAVAMQRAAEQLVRGQGAPAPLLAALDAEVDGILAKRRWLLQGPEARA</sequence>
<reference evidence="6" key="1">
    <citation type="journal article" date="2019" name="Int. J. Syst. Evol. Microbiol.">
        <title>The Global Catalogue of Microorganisms (GCM) 10K type strain sequencing project: providing services to taxonomists for standard genome sequencing and annotation.</title>
        <authorList>
            <consortium name="The Broad Institute Genomics Platform"/>
            <consortium name="The Broad Institute Genome Sequencing Center for Infectious Disease"/>
            <person name="Wu L."/>
            <person name="Ma J."/>
        </authorList>
    </citation>
    <scope>NUCLEOTIDE SEQUENCE [LARGE SCALE GENOMIC DNA]</scope>
    <source>
        <strain evidence="6">KCTC 23314</strain>
    </source>
</reference>
<dbReference type="InterPro" id="IPR050490">
    <property type="entry name" value="Bact_solute-bd_prot1"/>
</dbReference>
<gene>
    <name evidence="5" type="primary">malE</name>
    <name evidence="5" type="ORF">GCM10007320_10350</name>
</gene>
<proteinExistence type="inferred from homology"/>
<evidence type="ECO:0000313" key="5">
    <source>
        <dbReference type="EMBL" id="GHC73582.1"/>
    </source>
</evidence>
<evidence type="ECO:0000256" key="4">
    <source>
        <dbReference type="ARBA" id="ARBA00022729"/>
    </source>
</evidence>
<evidence type="ECO:0000256" key="3">
    <source>
        <dbReference type="ARBA" id="ARBA00022448"/>
    </source>
</evidence>
<dbReference type="InterPro" id="IPR006059">
    <property type="entry name" value="SBP"/>
</dbReference>
<comment type="subcellular location">
    <subcellularLocation>
        <location evidence="1">Periplasm</location>
    </subcellularLocation>
</comment>
<evidence type="ECO:0000256" key="2">
    <source>
        <dbReference type="ARBA" id="ARBA00008520"/>
    </source>
</evidence>
<dbReference type="Pfam" id="PF01547">
    <property type="entry name" value="SBP_bac_1"/>
    <property type="match status" value="1"/>
</dbReference>
<keyword evidence="3" id="KW-0813">Transport</keyword>
<keyword evidence="6" id="KW-1185">Reference proteome</keyword>
<dbReference type="Gene3D" id="3.40.190.10">
    <property type="entry name" value="Periplasmic binding protein-like II"/>
    <property type="match status" value="2"/>
</dbReference>
<dbReference type="PANTHER" id="PTHR43649">
    <property type="entry name" value="ARABINOSE-BINDING PROTEIN-RELATED"/>
    <property type="match status" value="1"/>
</dbReference>
<keyword evidence="4" id="KW-0732">Signal</keyword>
<protein>
    <submittedName>
        <fullName evidence="5">Sugar ABC transporter substrate-binding protein</fullName>
    </submittedName>
</protein>